<evidence type="ECO:0000256" key="5">
    <source>
        <dbReference type="ARBA" id="ARBA00022691"/>
    </source>
</evidence>
<feature type="domain" description="SET" evidence="9">
    <location>
        <begin position="49"/>
        <end position="157"/>
    </location>
</feature>
<dbReference type="SMART" id="SM00317">
    <property type="entry name" value="SET"/>
    <property type="match status" value="1"/>
</dbReference>
<feature type="compositionally biased region" description="Low complexity" evidence="8">
    <location>
        <begin position="260"/>
        <end position="276"/>
    </location>
</feature>
<evidence type="ECO:0000256" key="6">
    <source>
        <dbReference type="ARBA" id="ARBA00022723"/>
    </source>
</evidence>
<dbReference type="SMART" id="SM00355">
    <property type="entry name" value="ZnF_C2H2"/>
    <property type="match status" value="3"/>
</dbReference>
<dbReference type="InterPro" id="IPR013087">
    <property type="entry name" value="Znf_C2H2_type"/>
</dbReference>
<dbReference type="PANTHER" id="PTHR46223:SF3">
    <property type="entry name" value="HISTONE-LYSINE N-METHYLTRANSFERASE SET-23"/>
    <property type="match status" value="1"/>
</dbReference>
<dbReference type="InterPro" id="IPR046341">
    <property type="entry name" value="SET_dom_sf"/>
</dbReference>
<dbReference type="Pfam" id="PF00856">
    <property type="entry name" value="SET"/>
    <property type="match status" value="1"/>
</dbReference>
<keyword evidence="6" id="KW-0479">Metal-binding</keyword>
<feature type="region of interest" description="Disordered" evidence="8">
    <location>
        <begin position="315"/>
        <end position="362"/>
    </location>
</feature>
<evidence type="ECO:0000256" key="3">
    <source>
        <dbReference type="ARBA" id="ARBA00022603"/>
    </source>
</evidence>
<name>A0ABP1RZQ1_9HEXA</name>
<evidence type="ECO:0000313" key="11">
    <source>
        <dbReference type="Proteomes" id="UP001642540"/>
    </source>
</evidence>
<proteinExistence type="predicted"/>
<evidence type="ECO:0000259" key="9">
    <source>
        <dbReference type="PROSITE" id="PS50280"/>
    </source>
</evidence>
<dbReference type="EMBL" id="CAXLJM020000133">
    <property type="protein sequence ID" value="CAL8140015.1"/>
    <property type="molecule type" value="Genomic_DNA"/>
</dbReference>
<keyword evidence="5" id="KW-0949">S-adenosyl-L-methionine</keyword>
<dbReference type="PROSITE" id="PS50280">
    <property type="entry name" value="SET"/>
    <property type="match status" value="1"/>
</dbReference>
<feature type="region of interest" description="Disordered" evidence="8">
    <location>
        <begin position="180"/>
        <end position="227"/>
    </location>
</feature>
<feature type="compositionally biased region" description="Basic residues" evidence="8">
    <location>
        <begin position="198"/>
        <end position="212"/>
    </location>
</feature>
<dbReference type="Gene3D" id="2.170.270.10">
    <property type="entry name" value="SET domain"/>
    <property type="match status" value="1"/>
</dbReference>
<feature type="region of interest" description="Disordered" evidence="8">
    <location>
        <begin position="258"/>
        <end position="295"/>
    </location>
</feature>
<evidence type="ECO:0000313" key="10">
    <source>
        <dbReference type="EMBL" id="CAL8140015.1"/>
    </source>
</evidence>
<keyword evidence="3" id="KW-0489">Methyltransferase</keyword>
<keyword evidence="7" id="KW-0862">Zinc</keyword>
<evidence type="ECO:0000256" key="4">
    <source>
        <dbReference type="ARBA" id="ARBA00022679"/>
    </source>
</evidence>
<evidence type="ECO:0000256" key="7">
    <source>
        <dbReference type="ARBA" id="ARBA00022833"/>
    </source>
</evidence>
<dbReference type="InterPro" id="IPR050973">
    <property type="entry name" value="H3K9_Histone-Lys_N-MTase"/>
</dbReference>
<sequence length="502" mass="56855">MDNNQIYMECGVHRVRDYFIGNRKTSMRLAKVMRMTGNDAPVRPDFELDILEIFQTGNGRIGMGVRTLEHIEKGKVVATYLGEICFIQPIDRTYVVDYENKFFVDAKRYSNISRWFNHDCKGGNLTLEKASSHQYPTLYFRASKDIEAGTELMYNYGYYLPACECITCLSRTLDISESSDSETDWEGVLPTNLNVSTKKQRKSAAQPKKRTRRADTNSIPIAPPSPCCSLPLPADENALAPPIIEHSLPILLQTTEPAHSPTTSLMLSPTLSSNSSEGEPNQRDRSCSPTPQGSMPAMLADALQLRNVKVSVKRLSPSQLPNPSGQNLGENPNQSNEDHVQEEDNVDGNEDRPHADEFGDPNVETIYIKGDYRTAFPRSRMPSKPVKRFNSFKYKCKPCRFGTDDKLGFEQHKKKFHGAYTKKLLCLVKGCKNFNGFPDVSSFNRHLSSVHNIIPVKKRRKRASSNFQCKYCLLFMASQFTLDRHLQRRLKSNKNICASNKK</sequence>
<dbReference type="SUPFAM" id="SSF82199">
    <property type="entry name" value="SET domain"/>
    <property type="match status" value="1"/>
</dbReference>
<dbReference type="InterPro" id="IPR001214">
    <property type="entry name" value="SET_dom"/>
</dbReference>
<feature type="compositionally biased region" description="Polar residues" evidence="8">
    <location>
        <begin position="316"/>
        <end position="335"/>
    </location>
</feature>
<comment type="subcellular location">
    <subcellularLocation>
        <location evidence="1">Chromosome</location>
    </subcellularLocation>
</comment>
<dbReference type="PANTHER" id="PTHR46223">
    <property type="entry name" value="HISTONE-LYSINE N-METHYLTRANSFERASE SUV39H"/>
    <property type="match status" value="1"/>
</dbReference>
<comment type="caution">
    <text evidence="10">The sequence shown here is derived from an EMBL/GenBank/DDBJ whole genome shotgun (WGS) entry which is preliminary data.</text>
</comment>
<reference evidence="10 11" key="1">
    <citation type="submission" date="2024-08" db="EMBL/GenBank/DDBJ databases">
        <authorList>
            <person name="Cucini C."/>
            <person name="Frati F."/>
        </authorList>
    </citation>
    <scope>NUCLEOTIDE SEQUENCE [LARGE SCALE GENOMIC DNA]</scope>
</reference>
<evidence type="ECO:0000256" key="2">
    <source>
        <dbReference type="ARBA" id="ARBA00022454"/>
    </source>
</evidence>
<keyword evidence="4" id="KW-0808">Transferase</keyword>
<accession>A0ABP1RZQ1</accession>
<organism evidence="10 11">
    <name type="scientific">Orchesella dallaii</name>
    <dbReference type="NCBI Taxonomy" id="48710"/>
    <lineage>
        <taxon>Eukaryota</taxon>
        <taxon>Metazoa</taxon>
        <taxon>Ecdysozoa</taxon>
        <taxon>Arthropoda</taxon>
        <taxon>Hexapoda</taxon>
        <taxon>Collembola</taxon>
        <taxon>Entomobryomorpha</taxon>
        <taxon>Entomobryoidea</taxon>
        <taxon>Orchesellidae</taxon>
        <taxon>Orchesellinae</taxon>
        <taxon>Orchesella</taxon>
    </lineage>
</organism>
<keyword evidence="11" id="KW-1185">Reference proteome</keyword>
<evidence type="ECO:0000256" key="1">
    <source>
        <dbReference type="ARBA" id="ARBA00004286"/>
    </source>
</evidence>
<evidence type="ECO:0000256" key="8">
    <source>
        <dbReference type="SAM" id="MobiDB-lite"/>
    </source>
</evidence>
<keyword evidence="2" id="KW-0158">Chromosome</keyword>
<gene>
    <name evidence="10" type="ORF">ODALV1_LOCUS28103</name>
</gene>
<dbReference type="Proteomes" id="UP001642540">
    <property type="component" value="Unassembled WGS sequence"/>
</dbReference>
<protein>
    <recommendedName>
        <fullName evidence="9">SET domain-containing protein</fullName>
    </recommendedName>
</protein>